<dbReference type="CDD" id="cd00831">
    <property type="entry name" value="CHS_like"/>
    <property type="match status" value="1"/>
</dbReference>
<feature type="domain" description="Chalcone/stilbene synthase C-terminal" evidence="5">
    <location>
        <begin position="235"/>
        <end position="363"/>
    </location>
</feature>
<dbReference type="RefSeq" id="WP_185670604.1">
    <property type="nucleotide sequence ID" value="NZ_JACJVP010000030.1"/>
</dbReference>
<dbReference type="GO" id="GO:0030639">
    <property type="term" value="P:polyketide biosynthetic process"/>
    <property type="evidence" value="ECO:0007669"/>
    <property type="project" value="TreeGrafter"/>
</dbReference>
<sequence>MGRVEGEIAIRGIGTALPPHRLDQEDVTRRLGDALADRPDAIRWARRIFKQSGVETRYTCEPNLLEAAGLCRYVAGEGSEVPATSDRMRLYREASVPLAWKAAAEALQDGGVAPSEVTHLIAVSCTGMFLPGLDVLLTQQLGLRADVKRIPLTFLGCAAGLSGIRLARELSQGDPSAVILVVCVELCTLHIQSSAEREALYATAFFGDGASACLVGRATGNRRALFALGEGEPVLLPDSNGEMVWTVGDRGFDLILSPRIPALIGQSVPPLLRRNYSSALAEDALWAIHPGGRGIVDAIQQACGLTDAQTDASREVLRRYGNLSSATILFVLQELRHALDREAAGRREGIAVAFGPGVCAEFLPIAYLPLARQEAGASGRREAHV</sequence>
<evidence type="ECO:0000256" key="2">
    <source>
        <dbReference type="ARBA" id="ARBA00022679"/>
    </source>
</evidence>
<reference evidence="6 7" key="1">
    <citation type="submission" date="2020-08" db="EMBL/GenBank/DDBJ databases">
        <title>Cohnella phylogeny.</title>
        <authorList>
            <person name="Dunlap C."/>
        </authorList>
    </citation>
    <scope>NUCLEOTIDE SEQUENCE [LARGE SCALE GENOMIC DNA]</scope>
    <source>
        <strain evidence="6 7">DSM 28246</strain>
    </source>
</reference>
<dbReference type="InterPro" id="IPR012328">
    <property type="entry name" value="Chalcone/stilbene_synt_C"/>
</dbReference>
<comment type="similarity">
    <text evidence="1">Belongs to the thiolase-like superfamily. Chalcone/stilbene synthases family.</text>
</comment>
<organism evidence="6 7">
    <name type="scientific">Cohnella nanjingensis</name>
    <dbReference type="NCBI Taxonomy" id="1387779"/>
    <lineage>
        <taxon>Bacteria</taxon>
        <taxon>Bacillati</taxon>
        <taxon>Bacillota</taxon>
        <taxon>Bacilli</taxon>
        <taxon>Bacillales</taxon>
        <taxon>Paenibacillaceae</taxon>
        <taxon>Cohnella</taxon>
    </lineage>
</organism>
<dbReference type="AlphaFoldDB" id="A0A7X0RS98"/>
<evidence type="ECO:0000256" key="1">
    <source>
        <dbReference type="ARBA" id="ARBA00005531"/>
    </source>
</evidence>
<dbReference type="InterPro" id="IPR016039">
    <property type="entry name" value="Thiolase-like"/>
</dbReference>
<dbReference type="PANTHER" id="PTHR11877">
    <property type="entry name" value="HYDROXYMETHYLGLUTARYL-COA SYNTHASE"/>
    <property type="match status" value="1"/>
</dbReference>
<protein>
    <submittedName>
        <fullName evidence="6">Type III polyketide synthase</fullName>
    </submittedName>
</protein>
<dbReference type="Gene3D" id="3.40.47.10">
    <property type="match status" value="2"/>
</dbReference>
<gene>
    <name evidence="6" type="ORF">H7C19_18885</name>
</gene>
<evidence type="ECO:0000313" key="6">
    <source>
        <dbReference type="EMBL" id="MBB6672753.1"/>
    </source>
</evidence>
<dbReference type="PIRSF" id="PIRSF000451">
    <property type="entry name" value="PKS_III"/>
    <property type="match status" value="1"/>
</dbReference>
<evidence type="ECO:0000313" key="7">
    <source>
        <dbReference type="Proteomes" id="UP000547209"/>
    </source>
</evidence>
<dbReference type="PANTHER" id="PTHR11877:SF46">
    <property type="entry name" value="TYPE III POLYKETIDE SYNTHASE A"/>
    <property type="match status" value="1"/>
</dbReference>
<evidence type="ECO:0000259" key="5">
    <source>
        <dbReference type="Pfam" id="PF02797"/>
    </source>
</evidence>
<keyword evidence="2" id="KW-0808">Transferase</keyword>
<dbReference type="GO" id="GO:0016747">
    <property type="term" value="F:acyltransferase activity, transferring groups other than amino-acyl groups"/>
    <property type="evidence" value="ECO:0007669"/>
    <property type="project" value="InterPro"/>
</dbReference>
<dbReference type="Proteomes" id="UP000547209">
    <property type="component" value="Unassembled WGS sequence"/>
</dbReference>
<evidence type="ECO:0000259" key="4">
    <source>
        <dbReference type="Pfam" id="PF00195"/>
    </source>
</evidence>
<name>A0A7X0RS98_9BACL</name>
<comment type="caution">
    <text evidence="6">The sequence shown here is derived from an EMBL/GenBank/DDBJ whole genome shotgun (WGS) entry which is preliminary data.</text>
</comment>
<feature type="domain" description="Chalcone/stilbene synthase N-terminal" evidence="4">
    <location>
        <begin position="4"/>
        <end position="216"/>
    </location>
</feature>
<feature type="active site" description="Acyl-thioester intermediate" evidence="3">
    <location>
        <position position="157"/>
    </location>
</feature>
<dbReference type="InterPro" id="IPR011141">
    <property type="entry name" value="Polyketide_synthase_type-III"/>
</dbReference>
<dbReference type="SUPFAM" id="SSF53901">
    <property type="entry name" value="Thiolase-like"/>
    <property type="match status" value="2"/>
</dbReference>
<evidence type="ECO:0000256" key="3">
    <source>
        <dbReference type="PIRSR" id="PIRSR000451-1"/>
    </source>
</evidence>
<proteinExistence type="inferred from homology"/>
<dbReference type="Pfam" id="PF02797">
    <property type="entry name" value="Chal_sti_synt_C"/>
    <property type="match status" value="1"/>
</dbReference>
<dbReference type="EMBL" id="JACJVP010000030">
    <property type="protein sequence ID" value="MBB6672753.1"/>
    <property type="molecule type" value="Genomic_DNA"/>
</dbReference>
<accession>A0A7X0RS98</accession>
<dbReference type="Pfam" id="PF00195">
    <property type="entry name" value="Chal_sti_synt_N"/>
    <property type="match status" value="1"/>
</dbReference>
<keyword evidence="7" id="KW-1185">Reference proteome</keyword>
<dbReference type="InterPro" id="IPR001099">
    <property type="entry name" value="Chalcone/stilbene_synt_N"/>
</dbReference>